<comment type="caution">
    <text evidence="9">The sequence shown here is derived from an EMBL/GenBank/DDBJ whole genome shotgun (WGS) entry which is preliminary data.</text>
</comment>
<dbReference type="Pfam" id="PF00908">
    <property type="entry name" value="dTDP_sugar_isom"/>
    <property type="match status" value="1"/>
</dbReference>
<dbReference type="InterPro" id="IPR014710">
    <property type="entry name" value="RmlC-like_jellyroll"/>
</dbReference>
<protein>
    <recommendedName>
        <fullName evidence="4 8">dTDP-4-dehydrorhamnose 3,5-epimerase</fullName>
        <ecNumber evidence="3 8">5.1.3.13</ecNumber>
    </recommendedName>
    <alternativeName>
        <fullName evidence="8">Thymidine diphospho-4-keto-rhamnose 3,5-epimerase</fullName>
    </alternativeName>
</protein>
<feature type="active site" description="Proton acceptor" evidence="5">
    <location>
        <position position="61"/>
    </location>
</feature>
<accession>A0A968GHQ7</accession>
<dbReference type="SUPFAM" id="SSF51182">
    <property type="entry name" value="RmlC-like cupins"/>
    <property type="match status" value="1"/>
</dbReference>
<feature type="binding site" evidence="6">
    <location>
        <position position="23"/>
    </location>
    <ligand>
        <name>substrate</name>
    </ligand>
</feature>
<keyword evidence="8 9" id="KW-0413">Isomerase</keyword>
<dbReference type="GO" id="GO:0019305">
    <property type="term" value="P:dTDP-rhamnose biosynthetic process"/>
    <property type="evidence" value="ECO:0007669"/>
    <property type="project" value="UniProtKB-UniRule"/>
</dbReference>
<proteinExistence type="inferred from homology"/>
<comment type="subunit">
    <text evidence="8">Homodimer.</text>
</comment>
<feature type="binding site" evidence="6">
    <location>
        <position position="71"/>
    </location>
    <ligand>
        <name>substrate</name>
    </ligand>
</feature>
<feature type="binding site" evidence="6">
    <location>
        <position position="28"/>
    </location>
    <ligand>
        <name>substrate</name>
    </ligand>
</feature>
<dbReference type="PANTHER" id="PTHR21047">
    <property type="entry name" value="DTDP-6-DEOXY-D-GLUCOSE-3,5 EPIMERASE"/>
    <property type="match status" value="1"/>
</dbReference>
<dbReference type="InterPro" id="IPR011051">
    <property type="entry name" value="RmlC_Cupin_sf"/>
</dbReference>
<reference evidence="9" key="1">
    <citation type="submission" date="2020-03" db="EMBL/GenBank/DDBJ databases">
        <title>Spirochaetal bacteria isolated from arthropods constitute a novel genus Entomospira genus novum within the order Spirochaetales.</title>
        <authorList>
            <person name="Grana-Miraglia L."/>
            <person name="Sikutova S."/>
            <person name="Fingerle V."/>
            <person name="Sing A."/>
            <person name="Castillo-Ramirez S."/>
            <person name="Margos G."/>
            <person name="Rudolf I."/>
        </authorList>
    </citation>
    <scope>NUCLEOTIDE SEQUENCE</scope>
    <source>
        <strain evidence="9">BR149</strain>
    </source>
</reference>
<comment type="pathway">
    <text evidence="8">Carbohydrate biosynthesis; dTDP-L-rhamnose biosynthesis.</text>
</comment>
<evidence type="ECO:0000313" key="9">
    <source>
        <dbReference type="EMBL" id="NIZ70051.1"/>
    </source>
</evidence>
<feature type="binding site" evidence="6">
    <location>
        <position position="118"/>
    </location>
    <ligand>
        <name>substrate</name>
    </ligand>
</feature>
<dbReference type="CDD" id="cd00438">
    <property type="entry name" value="cupin_RmlC"/>
    <property type="match status" value="1"/>
</dbReference>
<evidence type="ECO:0000256" key="2">
    <source>
        <dbReference type="ARBA" id="ARBA00001997"/>
    </source>
</evidence>
<organism evidence="9 10">
    <name type="scientific">Entomospira culicis</name>
    <dbReference type="NCBI Taxonomy" id="2719989"/>
    <lineage>
        <taxon>Bacteria</taxon>
        <taxon>Pseudomonadati</taxon>
        <taxon>Spirochaetota</taxon>
        <taxon>Spirochaetia</taxon>
        <taxon>Spirochaetales</taxon>
        <taxon>Spirochaetaceae</taxon>
        <taxon>Entomospira</taxon>
    </lineage>
</organism>
<dbReference type="GO" id="GO:0008830">
    <property type="term" value="F:dTDP-4-dehydrorhamnose 3,5-epimerase activity"/>
    <property type="evidence" value="ECO:0007669"/>
    <property type="project" value="UniProtKB-UniRule"/>
</dbReference>
<sequence>MMQVRRFANGLMVITPPLYRDERGCFMELSKASTLRALGLPDALVQSNLSWSKYGVLRGLHDQLEPYAQGKLVSVLQGAIWDVVVDIRPQSATYLSWFSFYLTAKSMRQLWIPKGFLHGFYALGQDNLVLYHTSAEYHASHERSVAHDSPIWSVPWPRYKILSAKDAQAPHFQP</sequence>
<comment type="similarity">
    <text evidence="8">Belongs to the dTDP-4-dehydrorhamnose 3,5-epimerase family.</text>
</comment>
<comment type="catalytic activity">
    <reaction evidence="1 8">
        <text>dTDP-4-dehydro-6-deoxy-alpha-D-glucose = dTDP-4-dehydro-beta-L-rhamnose</text>
        <dbReference type="Rhea" id="RHEA:16969"/>
        <dbReference type="ChEBI" id="CHEBI:57649"/>
        <dbReference type="ChEBI" id="CHEBI:62830"/>
        <dbReference type="EC" id="5.1.3.13"/>
    </reaction>
</comment>
<keyword evidence="10" id="KW-1185">Reference proteome</keyword>
<evidence type="ECO:0000313" key="10">
    <source>
        <dbReference type="Proteomes" id="UP000778951"/>
    </source>
</evidence>
<dbReference type="EMBL" id="JAATLM010000001">
    <property type="protein sequence ID" value="NIZ70051.1"/>
    <property type="molecule type" value="Genomic_DNA"/>
</dbReference>
<feature type="binding site" evidence="6">
    <location>
        <position position="58"/>
    </location>
    <ligand>
        <name>substrate</name>
    </ligand>
</feature>
<evidence type="ECO:0000256" key="1">
    <source>
        <dbReference type="ARBA" id="ARBA00001298"/>
    </source>
</evidence>
<feature type="site" description="Participates in a stacking interaction with the thymidine ring of dTDP-4-oxo-6-deoxyglucose" evidence="7">
    <location>
        <position position="137"/>
    </location>
</feature>
<gene>
    <name evidence="9" type="primary">rfbC</name>
    <name evidence="9" type="ORF">HCT48_07510</name>
</gene>
<evidence type="ECO:0000256" key="8">
    <source>
        <dbReference type="RuleBase" id="RU364069"/>
    </source>
</evidence>
<name>A0A968GHQ7_9SPIO</name>
<feature type="binding site" evidence="6">
    <location>
        <position position="142"/>
    </location>
    <ligand>
        <name>substrate</name>
    </ligand>
</feature>
<evidence type="ECO:0000256" key="3">
    <source>
        <dbReference type="ARBA" id="ARBA00012098"/>
    </source>
</evidence>
<dbReference type="EC" id="5.1.3.13" evidence="3 8"/>
<feature type="binding site" evidence="6">
    <location>
        <begin position="46"/>
        <end position="48"/>
    </location>
    <ligand>
        <name>substrate</name>
    </ligand>
</feature>
<dbReference type="GO" id="GO:0005829">
    <property type="term" value="C:cytosol"/>
    <property type="evidence" value="ECO:0007669"/>
    <property type="project" value="TreeGrafter"/>
</dbReference>
<dbReference type="GO" id="GO:0000271">
    <property type="term" value="P:polysaccharide biosynthetic process"/>
    <property type="evidence" value="ECO:0007669"/>
    <property type="project" value="TreeGrafter"/>
</dbReference>
<dbReference type="NCBIfam" id="TIGR01221">
    <property type="entry name" value="rmlC"/>
    <property type="match status" value="1"/>
</dbReference>
<dbReference type="Proteomes" id="UP000778951">
    <property type="component" value="Unassembled WGS sequence"/>
</dbReference>
<evidence type="ECO:0000256" key="5">
    <source>
        <dbReference type="PIRSR" id="PIRSR600888-1"/>
    </source>
</evidence>
<evidence type="ECO:0000256" key="6">
    <source>
        <dbReference type="PIRSR" id="PIRSR600888-2"/>
    </source>
</evidence>
<dbReference type="Gene3D" id="2.60.120.10">
    <property type="entry name" value="Jelly Rolls"/>
    <property type="match status" value="1"/>
</dbReference>
<dbReference type="AlphaFoldDB" id="A0A968GHQ7"/>
<feature type="active site" description="Proton donor" evidence="5">
    <location>
        <position position="131"/>
    </location>
</feature>
<evidence type="ECO:0000256" key="7">
    <source>
        <dbReference type="PIRSR" id="PIRSR600888-3"/>
    </source>
</evidence>
<feature type="binding site" evidence="6">
    <location>
        <position position="165"/>
    </location>
    <ligand>
        <name>substrate</name>
    </ligand>
</feature>
<evidence type="ECO:0000256" key="4">
    <source>
        <dbReference type="ARBA" id="ARBA00019595"/>
    </source>
</evidence>
<dbReference type="InterPro" id="IPR000888">
    <property type="entry name" value="RmlC-like"/>
</dbReference>
<dbReference type="PANTHER" id="PTHR21047:SF2">
    <property type="entry name" value="THYMIDINE DIPHOSPHO-4-KETO-RHAMNOSE 3,5-EPIMERASE"/>
    <property type="match status" value="1"/>
</dbReference>
<comment type="function">
    <text evidence="2 8">Catalyzes the epimerization of the C3' and C5'positions of dTDP-6-deoxy-D-xylo-4-hexulose, forming dTDP-6-deoxy-L-lyxo-4-hexulose.</text>
</comment>